<protein>
    <recommendedName>
        <fullName evidence="3">Transposase</fullName>
    </recommendedName>
</protein>
<dbReference type="AlphaFoldDB" id="A0A7T7KW60"/>
<dbReference type="RefSeq" id="WP_200395858.1">
    <property type="nucleotide sequence ID" value="NZ_CP066831.1"/>
</dbReference>
<keyword evidence="2" id="KW-1185">Reference proteome</keyword>
<name>A0A7T7KW60_9ACTN</name>
<evidence type="ECO:0000313" key="2">
    <source>
        <dbReference type="Proteomes" id="UP000595636"/>
    </source>
</evidence>
<accession>A0A7T7KW60</accession>
<reference evidence="1 2" key="1">
    <citation type="submission" date="2020-12" db="EMBL/GenBank/DDBJ databases">
        <title>A novel species.</title>
        <authorList>
            <person name="Li K."/>
        </authorList>
    </citation>
    <scope>NUCLEOTIDE SEQUENCE [LARGE SCALE GENOMIC DNA]</scope>
    <source>
        <strain evidence="1 2">ZYC-3</strain>
    </source>
</reference>
<evidence type="ECO:0008006" key="3">
    <source>
        <dbReference type="Google" id="ProtNLM"/>
    </source>
</evidence>
<dbReference type="KEGG" id="slf:JEQ17_15825"/>
<sequence length="100" mass="11401">MAHLLDGLDLKNSVVTTDPLHTKHDHGACPIGRGAHYVTVVNKNRHGLYAQVRKLPWRDVPLGHRTRDHSHHREEIYRLKVAAFSHLDHASARQAIQVVR</sequence>
<dbReference type="Proteomes" id="UP000595636">
    <property type="component" value="Chromosome"/>
</dbReference>
<dbReference type="EMBL" id="CP066831">
    <property type="protein sequence ID" value="QQM40803.1"/>
    <property type="molecule type" value="Genomic_DNA"/>
</dbReference>
<proteinExistence type="predicted"/>
<organism evidence="1 2">
    <name type="scientific">Streptomyces liliifuscus</name>
    <dbReference type="NCBI Taxonomy" id="2797636"/>
    <lineage>
        <taxon>Bacteria</taxon>
        <taxon>Bacillati</taxon>
        <taxon>Actinomycetota</taxon>
        <taxon>Actinomycetes</taxon>
        <taxon>Kitasatosporales</taxon>
        <taxon>Streptomycetaceae</taxon>
        <taxon>Streptomyces</taxon>
    </lineage>
</organism>
<gene>
    <name evidence="1" type="ORF">JEQ17_15825</name>
</gene>
<evidence type="ECO:0000313" key="1">
    <source>
        <dbReference type="EMBL" id="QQM40803.1"/>
    </source>
</evidence>